<dbReference type="PANTHER" id="PTHR41286:SF1">
    <property type="entry name" value="HNH NUCLEASE YAJD-RELATED"/>
    <property type="match status" value="1"/>
</dbReference>
<dbReference type="InterPro" id="IPR002711">
    <property type="entry name" value="HNH"/>
</dbReference>
<evidence type="ECO:0000256" key="4">
    <source>
        <dbReference type="ARBA" id="ARBA00040194"/>
    </source>
</evidence>
<evidence type="ECO:0000256" key="3">
    <source>
        <dbReference type="ARBA" id="ARBA00038412"/>
    </source>
</evidence>
<name>A0ABT3MS06_9GAMM</name>
<feature type="domain" description="HNH nuclease" evidence="5">
    <location>
        <begin position="56"/>
        <end position="112"/>
    </location>
</feature>
<accession>A0ABT3MS06</accession>
<proteinExistence type="inferred from homology"/>
<keyword evidence="6" id="KW-0255">Endonuclease</keyword>
<dbReference type="Gene3D" id="1.10.30.50">
    <property type="match status" value="1"/>
</dbReference>
<dbReference type="EMBL" id="JAPFCC010000001">
    <property type="protein sequence ID" value="MCW7552152.1"/>
    <property type="molecule type" value="Genomic_DNA"/>
</dbReference>
<evidence type="ECO:0000259" key="5">
    <source>
        <dbReference type="SMART" id="SM00507"/>
    </source>
</evidence>
<reference evidence="6 7" key="1">
    <citation type="submission" date="2022-10" db="EMBL/GenBank/DDBJ databases">
        <title>High-quality genome sequences of two octocoral-associated bacteria, Endozoicomonas euniceicola EF212 and Endozoicomonas gorgoniicola PS125.</title>
        <authorList>
            <person name="Chiou Y.-J."/>
            <person name="Chen Y.-H."/>
        </authorList>
    </citation>
    <scope>NUCLEOTIDE SEQUENCE [LARGE SCALE GENOMIC DNA]</scope>
    <source>
        <strain evidence="6 7">PS125</strain>
    </source>
</reference>
<evidence type="ECO:0000313" key="7">
    <source>
        <dbReference type="Proteomes" id="UP001209854"/>
    </source>
</evidence>
<evidence type="ECO:0000256" key="1">
    <source>
        <dbReference type="ARBA" id="ARBA00022722"/>
    </source>
</evidence>
<comment type="caution">
    <text evidence="6">The sequence shown here is derived from an EMBL/GenBank/DDBJ whole genome shotgun (WGS) entry which is preliminary data.</text>
</comment>
<evidence type="ECO:0000256" key="2">
    <source>
        <dbReference type="ARBA" id="ARBA00022801"/>
    </source>
</evidence>
<dbReference type="PANTHER" id="PTHR41286">
    <property type="entry name" value="HNH NUCLEASE YAJD-RELATED"/>
    <property type="match status" value="1"/>
</dbReference>
<protein>
    <recommendedName>
        <fullName evidence="4">Putative HNH nuclease YajD</fullName>
    </recommendedName>
</protein>
<sequence>MPSSIPTPCRAFGCPNTTTNHYCLQHVHLKRDVRRRCRNDKQRPNAYRRGYDRQWSKARRLFLMDNPLCIRCAELGLIVEATVVDHIEPHRGDRMKFWNRDNWQSLCKRCHDKKTAREKNDDWY</sequence>
<dbReference type="RefSeq" id="WP_262567129.1">
    <property type="nucleotide sequence ID" value="NZ_JAPFCC010000001.1"/>
</dbReference>
<keyword evidence="1" id="KW-0540">Nuclease</keyword>
<dbReference type="CDD" id="cd00085">
    <property type="entry name" value="HNHc"/>
    <property type="match status" value="1"/>
</dbReference>
<keyword evidence="7" id="KW-1185">Reference proteome</keyword>
<dbReference type="SMART" id="SM00507">
    <property type="entry name" value="HNHc"/>
    <property type="match status" value="1"/>
</dbReference>
<dbReference type="GO" id="GO:0004519">
    <property type="term" value="F:endonuclease activity"/>
    <property type="evidence" value="ECO:0007669"/>
    <property type="project" value="UniProtKB-KW"/>
</dbReference>
<evidence type="ECO:0000313" key="6">
    <source>
        <dbReference type="EMBL" id="MCW7552152.1"/>
    </source>
</evidence>
<comment type="similarity">
    <text evidence="3">Belongs to the HNH nuclease family.</text>
</comment>
<dbReference type="Proteomes" id="UP001209854">
    <property type="component" value="Unassembled WGS sequence"/>
</dbReference>
<dbReference type="Pfam" id="PF01844">
    <property type="entry name" value="HNH"/>
    <property type="match status" value="1"/>
</dbReference>
<gene>
    <name evidence="6" type="ORF">NX722_05725</name>
</gene>
<organism evidence="6 7">
    <name type="scientific">Endozoicomonas gorgoniicola</name>
    <dbReference type="NCBI Taxonomy" id="1234144"/>
    <lineage>
        <taxon>Bacteria</taxon>
        <taxon>Pseudomonadati</taxon>
        <taxon>Pseudomonadota</taxon>
        <taxon>Gammaproteobacteria</taxon>
        <taxon>Oceanospirillales</taxon>
        <taxon>Endozoicomonadaceae</taxon>
        <taxon>Endozoicomonas</taxon>
    </lineage>
</organism>
<dbReference type="InterPro" id="IPR003615">
    <property type="entry name" value="HNH_nuc"/>
</dbReference>
<keyword evidence="2" id="KW-0378">Hydrolase</keyword>